<feature type="compositionally biased region" description="Low complexity" evidence="1">
    <location>
        <begin position="225"/>
        <end position="254"/>
    </location>
</feature>
<protein>
    <submittedName>
        <fullName evidence="2">Uncharacterized protein</fullName>
    </submittedName>
</protein>
<proteinExistence type="predicted"/>
<evidence type="ECO:0000256" key="1">
    <source>
        <dbReference type="SAM" id="MobiDB-lite"/>
    </source>
</evidence>
<dbReference type="AlphaFoldDB" id="A0A1B0CFD1"/>
<feature type="region of interest" description="Disordered" evidence="1">
    <location>
        <begin position="430"/>
        <end position="550"/>
    </location>
</feature>
<dbReference type="Proteomes" id="UP000092461">
    <property type="component" value="Unassembled WGS sequence"/>
</dbReference>
<evidence type="ECO:0000313" key="2">
    <source>
        <dbReference type="EnsemblMetazoa" id="LLOJ003052-PA"/>
    </source>
</evidence>
<dbReference type="EnsemblMetazoa" id="LLOJ003052-RA">
    <property type="protein sequence ID" value="LLOJ003052-PA"/>
    <property type="gene ID" value="LLOJ003052"/>
</dbReference>
<sequence length="550" mass="60243">MFLFYLYVKGELMMFVLPFKDPSDVIKGKTWGPSTLHQRERGHLPAVRSTAWTPAKISKSAPNLDKSRTAMTSLAVAQTPSRNDILDFGQDEWVGRSESPIHHGRLGIPMPTLYNTTEGTRKPKLSIVEIMMYNMASMLAGVAAGYDVRMSNVSPLHPRLQQQLISGEQEEEQCPVESEFVSPDRGYAHNTYHGHTRHLRPNLSNLGMPDEKPMRFTDTSQHYLGSTMSTTSGLGSNYTTNTSGLSSSISGSTQPPTPSPRRKCSTSSFTECTELQEERDNRAPIYVPGDYYAAAQQVNLHGEGSAYFGSTYTPYRPEVNLGYERDYKGATYGYPEIPIYDSAYHEFAYEAARAPRVPQMGISAAGHRRTPSNISSTSSSNVNPGFRLENDEIASLYNLGSLSVSTTPNHSRSREYENVPLYAMRHPPVVPMPSPEISVTRPNSLGFEHGSQAKLRSSLKKYGAAGQKAGGSGGGTPTNPTPPDSLTSDDSSYLSAKDGGSSSISSQSRVRFSPEISLDMPSQGQTMDGTVPLQASRRLQRRYNTSDSAS</sequence>
<organism evidence="2 3">
    <name type="scientific">Lutzomyia longipalpis</name>
    <name type="common">Sand fly</name>
    <dbReference type="NCBI Taxonomy" id="7200"/>
    <lineage>
        <taxon>Eukaryota</taxon>
        <taxon>Metazoa</taxon>
        <taxon>Ecdysozoa</taxon>
        <taxon>Arthropoda</taxon>
        <taxon>Hexapoda</taxon>
        <taxon>Insecta</taxon>
        <taxon>Pterygota</taxon>
        <taxon>Neoptera</taxon>
        <taxon>Endopterygota</taxon>
        <taxon>Diptera</taxon>
        <taxon>Nematocera</taxon>
        <taxon>Psychodoidea</taxon>
        <taxon>Psychodidae</taxon>
        <taxon>Lutzomyia</taxon>
        <taxon>Lutzomyia</taxon>
    </lineage>
</organism>
<keyword evidence="3" id="KW-1185">Reference proteome</keyword>
<evidence type="ECO:0000313" key="3">
    <source>
        <dbReference type="Proteomes" id="UP000092461"/>
    </source>
</evidence>
<dbReference type="VEuPathDB" id="VectorBase:LLONM1_001706"/>
<accession>A0A1B0CFD1</accession>
<reference evidence="2" key="1">
    <citation type="submission" date="2020-05" db="UniProtKB">
        <authorList>
            <consortium name="EnsemblMetazoa"/>
        </authorList>
    </citation>
    <scope>IDENTIFICATION</scope>
    <source>
        <strain evidence="2">Jacobina</strain>
    </source>
</reference>
<dbReference type="VEuPathDB" id="VectorBase:LLOJ003052"/>
<name>A0A1B0CFD1_LUTLO</name>
<feature type="region of interest" description="Disordered" evidence="1">
    <location>
        <begin position="225"/>
        <end position="268"/>
    </location>
</feature>
<dbReference type="EMBL" id="AJWK01009974">
    <property type="status" value="NOT_ANNOTATED_CDS"/>
    <property type="molecule type" value="Genomic_DNA"/>
</dbReference>